<dbReference type="EMBL" id="FQVX01000001">
    <property type="protein sequence ID" value="SHF83802.1"/>
    <property type="molecule type" value="Genomic_DNA"/>
</dbReference>
<dbReference type="Pfam" id="PF13649">
    <property type="entry name" value="Methyltransf_25"/>
    <property type="match status" value="1"/>
</dbReference>
<evidence type="ECO:0000313" key="3">
    <source>
        <dbReference type="EMBL" id="SHF83802.1"/>
    </source>
</evidence>
<protein>
    <submittedName>
        <fullName evidence="3">Methyltransferase domain-containing protein</fullName>
    </submittedName>
</protein>
<dbReference type="GO" id="GO:0032259">
    <property type="term" value="P:methylation"/>
    <property type="evidence" value="ECO:0007669"/>
    <property type="project" value="UniProtKB-KW"/>
</dbReference>
<dbReference type="PANTHER" id="PTHR43861">
    <property type="entry name" value="TRANS-ACONITATE 2-METHYLTRANSFERASE-RELATED"/>
    <property type="match status" value="1"/>
</dbReference>
<keyword evidence="3" id="KW-0489">Methyltransferase</keyword>
<dbReference type="SUPFAM" id="SSF53335">
    <property type="entry name" value="S-adenosyl-L-methionine-dependent methyltransferases"/>
    <property type="match status" value="1"/>
</dbReference>
<keyword evidence="4" id="KW-1185">Reference proteome</keyword>
<evidence type="ECO:0000256" key="1">
    <source>
        <dbReference type="ARBA" id="ARBA00022679"/>
    </source>
</evidence>
<reference evidence="3 4" key="1">
    <citation type="submission" date="2016-11" db="EMBL/GenBank/DDBJ databases">
        <authorList>
            <person name="Jaros S."/>
            <person name="Januszkiewicz K."/>
            <person name="Wedrychowicz H."/>
        </authorList>
    </citation>
    <scope>NUCLEOTIDE SEQUENCE [LARGE SCALE GENOMIC DNA]</scope>
    <source>
        <strain evidence="3 4">DSM 45408</strain>
    </source>
</reference>
<evidence type="ECO:0000313" key="4">
    <source>
        <dbReference type="Proteomes" id="UP000184471"/>
    </source>
</evidence>
<dbReference type="OrthoDB" id="7032234at2"/>
<dbReference type="InterPro" id="IPR029063">
    <property type="entry name" value="SAM-dependent_MTases_sf"/>
</dbReference>
<dbReference type="AlphaFoldDB" id="A0A1M5EXQ5"/>
<dbReference type="Proteomes" id="UP000184471">
    <property type="component" value="Unassembled WGS sequence"/>
</dbReference>
<dbReference type="STRING" id="1070870.SAMN05444351_0977"/>
<accession>A0A1M5EXQ5</accession>
<dbReference type="CDD" id="cd02440">
    <property type="entry name" value="AdoMet_MTases"/>
    <property type="match status" value="1"/>
</dbReference>
<dbReference type="RefSeq" id="WP_073418904.1">
    <property type="nucleotide sequence ID" value="NZ_FQVX01000001.1"/>
</dbReference>
<dbReference type="GO" id="GO:0008168">
    <property type="term" value="F:methyltransferase activity"/>
    <property type="evidence" value="ECO:0007669"/>
    <property type="project" value="UniProtKB-KW"/>
</dbReference>
<evidence type="ECO:0000259" key="2">
    <source>
        <dbReference type="Pfam" id="PF13649"/>
    </source>
</evidence>
<sequence>MDDRAAAAPTGYVLGDDDPEMARLDALSSLYGPATGAWLDTAGLAPGMAVADLGCGPGAVTLAIADRVGAGGRVTGVDAARRPLEVARRRAAGRPGVAFVQADVTTWEPPGPLDAVVGRLLLLHLPDPVALVARAASLVRPGGVVAFADVVLPTRAAHPPLPLLDAFNGWLLTAFGRLGVPVDAGLRLTAVYRSAGLPDPVLTCGQPLERGGGATGWAVVAGDAVSLLPAFERTGTATAAEVGAADLGRRLRAQAAAADAVLVNPLLVGAVARRPGQG</sequence>
<proteinExistence type="predicted"/>
<gene>
    <name evidence="3" type="ORF">SAMN05444351_0977</name>
</gene>
<keyword evidence="1 3" id="KW-0808">Transferase</keyword>
<name>A0A1M5EXQ5_9ACTN</name>
<feature type="domain" description="Methyltransferase" evidence="2">
    <location>
        <begin position="50"/>
        <end position="143"/>
    </location>
</feature>
<organism evidence="3 4">
    <name type="scientific">Geodermatophilus nigrescens</name>
    <dbReference type="NCBI Taxonomy" id="1070870"/>
    <lineage>
        <taxon>Bacteria</taxon>
        <taxon>Bacillati</taxon>
        <taxon>Actinomycetota</taxon>
        <taxon>Actinomycetes</taxon>
        <taxon>Geodermatophilales</taxon>
        <taxon>Geodermatophilaceae</taxon>
        <taxon>Geodermatophilus</taxon>
    </lineage>
</organism>
<dbReference type="Gene3D" id="3.40.50.150">
    <property type="entry name" value="Vaccinia Virus protein VP39"/>
    <property type="match status" value="1"/>
</dbReference>
<dbReference type="InterPro" id="IPR041698">
    <property type="entry name" value="Methyltransf_25"/>
</dbReference>